<keyword evidence="1" id="KW-0472">Membrane</keyword>
<organism evidence="2 3">
    <name type="scientific">Erythrobacter westpacificensis</name>
    <dbReference type="NCBI Taxonomy" id="1055231"/>
    <lineage>
        <taxon>Bacteria</taxon>
        <taxon>Pseudomonadati</taxon>
        <taxon>Pseudomonadota</taxon>
        <taxon>Alphaproteobacteria</taxon>
        <taxon>Sphingomonadales</taxon>
        <taxon>Erythrobacteraceae</taxon>
        <taxon>Erythrobacter/Porphyrobacter group</taxon>
        <taxon>Erythrobacter</taxon>
    </lineage>
</organism>
<evidence type="ECO:0000313" key="3">
    <source>
        <dbReference type="Proteomes" id="UP001500518"/>
    </source>
</evidence>
<accession>A0ABP9KJ24</accession>
<sequence length="64" mass="7108">MFAKDFIKRLLRDTRGATAVEYGIILAMIVIGMIAAMQSFANEAIEMWNDVSDDVEAVNNDVRG</sequence>
<evidence type="ECO:0000313" key="2">
    <source>
        <dbReference type="EMBL" id="GAA5057125.1"/>
    </source>
</evidence>
<proteinExistence type="predicted"/>
<evidence type="ECO:0000256" key="1">
    <source>
        <dbReference type="SAM" id="Phobius"/>
    </source>
</evidence>
<keyword evidence="1" id="KW-0812">Transmembrane</keyword>
<reference evidence="3" key="1">
    <citation type="journal article" date="2019" name="Int. J. Syst. Evol. Microbiol.">
        <title>The Global Catalogue of Microorganisms (GCM) 10K type strain sequencing project: providing services to taxonomists for standard genome sequencing and annotation.</title>
        <authorList>
            <consortium name="The Broad Institute Genomics Platform"/>
            <consortium name="The Broad Institute Genome Sequencing Center for Infectious Disease"/>
            <person name="Wu L."/>
            <person name="Ma J."/>
        </authorList>
    </citation>
    <scope>NUCLEOTIDE SEQUENCE [LARGE SCALE GENOMIC DNA]</scope>
    <source>
        <strain evidence="3">JCM 18014</strain>
    </source>
</reference>
<keyword evidence="3" id="KW-1185">Reference proteome</keyword>
<dbReference type="RefSeq" id="WP_346033135.1">
    <property type="nucleotide sequence ID" value="NZ_BAABHV010000017.1"/>
</dbReference>
<dbReference type="InterPro" id="IPR007047">
    <property type="entry name" value="Flp_Fap"/>
</dbReference>
<dbReference type="Pfam" id="PF04964">
    <property type="entry name" value="Flp_Fap"/>
    <property type="match status" value="1"/>
</dbReference>
<protein>
    <recommendedName>
        <fullName evidence="4">Flp family type IVb pilin</fullName>
    </recommendedName>
</protein>
<name>A0ABP9KJ24_9SPHN</name>
<feature type="transmembrane region" description="Helical" evidence="1">
    <location>
        <begin position="20"/>
        <end position="41"/>
    </location>
</feature>
<evidence type="ECO:0008006" key="4">
    <source>
        <dbReference type="Google" id="ProtNLM"/>
    </source>
</evidence>
<comment type="caution">
    <text evidence="2">The sequence shown here is derived from an EMBL/GenBank/DDBJ whole genome shotgun (WGS) entry which is preliminary data.</text>
</comment>
<dbReference type="EMBL" id="BAABHV010000017">
    <property type="protein sequence ID" value="GAA5057125.1"/>
    <property type="molecule type" value="Genomic_DNA"/>
</dbReference>
<gene>
    <name evidence="2" type="ORF">GCM10023208_22220</name>
</gene>
<dbReference type="Proteomes" id="UP001500518">
    <property type="component" value="Unassembled WGS sequence"/>
</dbReference>
<keyword evidence="1" id="KW-1133">Transmembrane helix</keyword>